<evidence type="ECO:0000313" key="1">
    <source>
        <dbReference type="EMBL" id="PSS06688.1"/>
    </source>
</evidence>
<keyword evidence="2" id="KW-1185">Reference proteome</keyword>
<dbReference type="RefSeq" id="XP_024716418.1">
    <property type="nucleotide sequence ID" value="XM_024867180.1"/>
</dbReference>
<name>A0A2T3AP35_AMORE</name>
<organism evidence="1 2">
    <name type="scientific">Amorphotheca resinae ATCC 22711</name>
    <dbReference type="NCBI Taxonomy" id="857342"/>
    <lineage>
        <taxon>Eukaryota</taxon>
        <taxon>Fungi</taxon>
        <taxon>Dikarya</taxon>
        <taxon>Ascomycota</taxon>
        <taxon>Pezizomycotina</taxon>
        <taxon>Leotiomycetes</taxon>
        <taxon>Helotiales</taxon>
        <taxon>Amorphothecaceae</taxon>
        <taxon>Amorphotheca</taxon>
    </lineage>
</organism>
<protein>
    <submittedName>
        <fullName evidence="1">Uncharacterized protein</fullName>
    </submittedName>
</protein>
<dbReference type="GeneID" id="36575261"/>
<sequence length="62" mass="7211">MTLYVWTKPIKASELLIDYNVLRELKRCEERPTANMGIIPKKRRFNANNTSYEKVDADGCCC</sequence>
<evidence type="ECO:0000313" key="2">
    <source>
        <dbReference type="Proteomes" id="UP000241818"/>
    </source>
</evidence>
<proteinExistence type="predicted"/>
<dbReference type="EMBL" id="KZ679020">
    <property type="protein sequence ID" value="PSS06688.1"/>
    <property type="molecule type" value="Genomic_DNA"/>
</dbReference>
<gene>
    <name evidence="1" type="ORF">M430DRAFT_37771</name>
</gene>
<accession>A0A2T3AP35</accession>
<dbReference type="AlphaFoldDB" id="A0A2T3AP35"/>
<dbReference type="InParanoid" id="A0A2T3AP35"/>
<reference evidence="1 2" key="1">
    <citation type="journal article" date="2018" name="New Phytol.">
        <title>Comparative genomics and transcriptomics depict ericoid mycorrhizal fungi as versatile saprotrophs and plant mutualists.</title>
        <authorList>
            <person name="Martino E."/>
            <person name="Morin E."/>
            <person name="Grelet G.A."/>
            <person name="Kuo A."/>
            <person name="Kohler A."/>
            <person name="Daghino S."/>
            <person name="Barry K.W."/>
            <person name="Cichocki N."/>
            <person name="Clum A."/>
            <person name="Dockter R.B."/>
            <person name="Hainaut M."/>
            <person name="Kuo R.C."/>
            <person name="LaButti K."/>
            <person name="Lindahl B.D."/>
            <person name="Lindquist E.A."/>
            <person name="Lipzen A."/>
            <person name="Khouja H.R."/>
            <person name="Magnuson J."/>
            <person name="Murat C."/>
            <person name="Ohm R.A."/>
            <person name="Singer S.W."/>
            <person name="Spatafora J.W."/>
            <person name="Wang M."/>
            <person name="Veneault-Fourrey C."/>
            <person name="Henrissat B."/>
            <person name="Grigoriev I.V."/>
            <person name="Martin F.M."/>
            <person name="Perotto S."/>
        </authorList>
    </citation>
    <scope>NUCLEOTIDE SEQUENCE [LARGE SCALE GENOMIC DNA]</scope>
    <source>
        <strain evidence="1 2">ATCC 22711</strain>
    </source>
</reference>
<dbReference type="Proteomes" id="UP000241818">
    <property type="component" value="Unassembled WGS sequence"/>
</dbReference>